<dbReference type="SUPFAM" id="SSF53850">
    <property type="entry name" value="Periplasmic binding protein-like II"/>
    <property type="match status" value="1"/>
</dbReference>
<dbReference type="PANTHER" id="PTHR30006:SF2">
    <property type="entry name" value="ABC TRANSPORTER SUBSTRATE-BINDING PROTEIN"/>
    <property type="match status" value="1"/>
</dbReference>
<dbReference type="InterPro" id="IPR006311">
    <property type="entry name" value="TAT_signal"/>
</dbReference>
<protein>
    <submittedName>
        <fullName evidence="3">Extracellular solute-binding protein</fullName>
    </submittedName>
</protein>
<dbReference type="NCBIfam" id="TIGR01409">
    <property type="entry name" value="TAT_signal_seq"/>
    <property type="match status" value="1"/>
</dbReference>
<accession>A0A9J6P809</accession>
<keyword evidence="4" id="KW-1185">Reference proteome</keyword>
<keyword evidence="1" id="KW-0732">Signal</keyword>
<evidence type="ECO:0000256" key="1">
    <source>
        <dbReference type="ARBA" id="ARBA00022729"/>
    </source>
</evidence>
<dbReference type="GO" id="GO:0030976">
    <property type="term" value="F:thiamine pyrophosphate binding"/>
    <property type="evidence" value="ECO:0007669"/>
    <property type="project" value="TreeGrafter"/>
</dbReference>
<proteinExistence type="predicted"/>
<name>A0A9J6P809_9PROT</name>
<reference evidence="3" key="1">
    <citation type="submission" date="2022-06" db="EMBL/GenBank/DDBJ databases">
        <title>Isolation and Genomics of Futiania mangrovii gen. nov., sp. nov., a Rare and Metabolically-versatile member in the Class Alphaproteobacteria.</title>
        <authorList>
            <person name="Liu L."/>
            <person name="Huang W.-C."/>
            <person name="Pan J."/>
            <person name="Li J."/>
            <person name="Huang Y."/>
            <person name="Du H."/>
            <person name="Liu Y."/>
            <person name="Li M."/>
        </authorList>
    </citation>
    <scope>NUCLEOTIDE SEQUENCE</scope>
    <source>
        <strain evidence="3">FT118</strain>
    </source>
</reference>
<gene>
    <name evidence="3" type="ORF">NJQ99_04035</name>
</gene>
<dbReference type="InterPro" id="IPR006059">
    <property type="entry name" value="SBP"/>
</dbReference>
<feature type="region of interest" description="Disordered" evidence="2">
    <location>
        <begin position="1"/>
        <end position="21"/>
    </location>
</feature>
<dbReference type="PANTHER" id="PTHR30006">
    <property type="entry name" value="THIAMINE-BINDING PERIPLASMIC PROTEIN-RELATED"/>
    <property type="match status" value="1"/>
</dbReference>
<dbReference type="GO" id="GO:0030975">
    <property type="term" value="F:thiamine binding"/>
    <property type="evidence" value="ECO:0007669"/>
    <property type="project" value="TreeGrafter"/>
</dbReference>
<feature type="compositionally biased region" description="Polar residues" evidence="2">
    <location>
        <begin position="7"/>
        <end position="21"/>
    </location>
</feature>
<dbReference type="GO" id="GO:0030288">
    <property type="term" value="C:outer membrane-bounded periplasmic space"/>
    <property type="evidence" value="ECO:0007669"/>
    <property type="project" value="TreeGrafter"/>
</dbReference>
<dbReference type="Proteomes" id="UP001055804">
    <property type="component" value="Unassembled WGS sequence"/>
</dbReference>
<comment type="caution">
    <text evidence="3">The sequence shown here is derived from an EMBL/GenBank/DDBJ whole genome shotgun (WGS) entry which is preliminary data.</text>
</comment>
<dbReference type="EMBL" id="JAMZFT010000001">
    <property type="protein sequence ID" value="MCP1335572.1"/>
    <property type="molecule type" value="Genomic_DNA"/>
</dbReference>
<dbReference type="InterPro" id="IPR019546">
    <property type="entry name" value="TAT_signal_bac_arc"/>
</dbReference>
<dbReference type="RefSeq" id="WP_269331512.1">
    <property type="nucleotide sequence ID" value="NZ_JAMZFT010000001.1"/>
</dbReference>
<dbReference type="Gene3D" id="3.40.190.10">
    <property type="entry name" value="Periplasmic binding protein-like II"/>
    <property type="match status" value="2"/>
</dbReference>
<evidence type="ECO:0000313" key="3">
    <source>
        <dbReference type="EMBL" id="MCP1335572.1"/>
    </source>
</evidence>
<evidence type="ECO:0000256" key="2">
    <source>
        <dbReference type="SAM" id="MobiDB-lite"/>
    </source>
</evidence>
<organism evidence="3 4">
    <name type="scientific">Futiania mangrovi</name>
    <dbReference type="NCBI Taxonomy" id="2959716"/>
    <lineage>
        <taxon>Bacteria</taxon>
        <taxon>Pseudomonadati</taxon>
        <taxon>Pseudomonadota</taxon>
        <taxon>Alphaproteobacteria</taxon>
        <taxon>Futianiales</taxon>
        <taxon>Futianiaceae</taxon>
        <taxon>Futiania</taxon>
    </lineage>
</organism>
<sequence>MTRSDKGTQSATRSDAASAGTTRRGFLKTTAAAGAVAIAMPWVTTKARAAGTLNIVLNQGLLAKLWIDELNPKFEKLTGASLNVQQSVTSNMLAMLKTQKDNPPDLMQFSEAGVFIAAEQGLLRQHNTANIPNFAMLRPAFNMADNYSAGCIDAMHTIHYNTQRVKEAPTSWAALWDPANKGLIAMPPVTWNNGVRMVTTAAQIATGKPFKDAQYEIEAGIAKLAELKDNGVTVYTGAPQAIQMMQSGQIPLVPFYGAFVNPLIAQGAPIAPAPNLAEGTHGEIVGLNMPVNAPNVELAEVYVNLSLEKEFQAKIDSVLHARCGHKEVEPSARTLELIGDPNNTLYADWAFLSKNRPMITEKWNEVFG</sequence>
<dbReference type="AlphaFoldDB" id="A0A9J6P809"/>
<dbReference type="GO" id="GO:0015888">
    <property type="term" value="P:thiamine transport"/>
    <property type="evidence" value="ECO:0007669"/>
    <property type="project" value="TreeGrafter"/>
</dbReference>
<evidence type="ECO:0000313" key="4">
    <source>
        <dbReference type="Proteomes" id="UP001055804"/>
    </source>
</evidence>
<dbReference type="PROSITE" id="PS51318">
    <property type="entry name" value="TAT"/>
    <property type="match status" value="1"/>
</dbReference>
<dbReference type="Pfam" id="PF13416">
    <property type="entry name" value="SBP_bac_8"/>
    <property type="match status" value="1"/>
</dbReference>